<dbReference type="GO" id="GO:0005506">
    <property type="term" value="F:iron ion binding"/>
    <property type="evidence" value="ECO:0007669"/>
    <property type="project" value="UniProtKB-ARBA"/>
</dbReference>
<organism evidence="2 3">
    <name type="scientific">Oceanicola granulosus (strain ATCC BAA-861 / DSM 15982 / KCTC 12143 / HTCC2516)</name>
    <dbReference type="NCBI Taxonomy" id="314256"/>
    <lineage>
        <taxon>Bacteria</taxon>
        <taxon>Pseudomonadati</taxon>
        <taxon>Pseudomonadota</taxon>
        <taxon>Alphaproteobacteria</taxon>
        <taxon>Rhodobacterales</taxon>
        <taxon>Roseobacteraceae</taxon>
        <taxon>Oceanicola</taxon>
    </lineage>
</organism>
<evidence type="ECO:0000256" key="1">
    <source>
        <dbReference type="ARBA" id="ARBA00001954"/>
    </source>
</evidence>
<evidence type="ECO:0000313" key="3">
    <source>
        <dbReference type="Proteomes" id="UP000003635"/>
    </source>
</evidence>
<evidence type="ECO:0000313" key="2">
    <source>
        <dbReference type="EMBL" id="EAR51960.1"/>
    </source>
</evidence>
<dbReference type="InterPro" id="IPR008775">
    <property type="entry name" value="Phytyl_CoA_dOase-like"/>
</dbReference>
<gene>
    <name evidence="2" type="ORF">OG2516_13084</name>
</gene>
<dbReference type="STRING" id="314256.OG2516_13084"/>
<dbReference type="Proteomes" id="UP000003635">
    <property type="component" value="Unassembled WGS sequence"/>
</dbReference>
<dbReference type="SUPFAM" id="SSF51197">
    <property type="entry name" value="Clavaminate synthase-like"/>
    <property type="match status" value="1"/>
</dbReference>
<sequence length="260" mass="28857">MDAIAPTERHLDQTQIDAYRRNGFTVIEDIVPADRLADLKAAVEAAVEAESVRVPDGELSTYDKIFTQKVNIWSRHPDVKAHTLWERFGQVAAELTGGPMRIWHDQALFKQPGFADNRTPWHHDAVYWPHRDHWRATTIWIALEDATEENGCMSFLPGTHALGPLDPVALDDPADIFANAPHLRQVDPVACPLKAGSCTFHDGLVWHCAGPNRSERPRKAYAIIYMPDGTIYTGANHVLTDTLDLTTGAPLAGDLFPRAG</sequence>
<reference evidence="2 3" key="1">
    <citation type="journal article" date="2010" name="J. Bacteriol.">
        <title>Genome sequences of Oceanicola granulosus HTCC2516(T) and Oceanicola batsensis HTCC2597(TDelta).</title>
        <authorList>
            <person name="Thrash J.C."/>
            <person name="Cho J.C."/>
            <person name="Vergin K.L."/>
            <person name="Giovannoni S.J."/>
        </authorList>
    </citation>
    <scope>NUCLEOTIDE SEQUENCE [LARGE SCALE GENOMIC DNA]</scope>
    <source>
        <strain evidence="3">ATCC BAA-861 / DSM 15982 / KCTC 12143 / HTCC2516</strain>
    </source>
</reference>
<dbReference type="GO" id="GO:0016706">
    <property type="term" value="F:2-oxoglutarate-dependent dioxygenase activity"/>
    <property type="evidence" value="ECO:0007669"/>
    <property type="project" value="UniProtKB-ARBA"/>
</dbReference>
<dbReference type="OrthoDB" id="9791262at2"/>
<accession>Q2CH51</accession>
<keyword evidence="3" id="KW-1185">Reference proteome</keyword>
<dbReference type="RefSeq" id="WP_007256174.1">
    <property type="nucleotide sequence ID" value="NZ_CH724108.1"/>
</dbReference>
<dbReference type="Gene3D" id="2.60.120.620">
    <property type="entry name" value="q2cbj1_9rhob like domain"/>
    <property type="match status" value="1"/>
</dbReference>
<dbReference type="AlphaFoldDB" id="Q2CH51"/>
<dbReference type="Pfam" id="PF05721">
    <property type="entry name" value="PhyH"/>
    <property type="match status" value="1"/>
</dbReference>
<proteinExistence type="predicted"/>
<dbReference type="HOGENOM" id="CLU_048953_8_1_5"/>
<comment type="cofactor">
    <cofactor evidence="1">
        <name>Fe(2+)</name>
        <dbReference type="ChEBI" id="CHEBI:29033"/>
    </cofactor>
</comment>
<dbReference type="PANTHER" id="PTHR20883">
    <property type="entry name" value="PHYTANOYL-COA DIOXYGENASE DOMAIN CONTAINING 1"/>
    <property type="match status" value="1"/>
</dbReference>
<comment type="caution">
    <text evidence="2">The sequence shown here is derived from an EMBL/GenBank/DDBJ whole genome shotgun (WGS) entry which is preliminary data.</text>
</comment>
<protein>
    <submittedName>
        <fullName evidence="2">SnoK-like protein</fullName>
    </submittedName>
</protein>
<name>Q2CH51_OCEGH</name>
<dbReference type="eggNOG" id="COG5285">
    <property type="taxonomic scope" value="Bacteria"/>
</dbReference>
<dbReference type="EMBL" id="AAOT01000007">
    <property type="protein sequence ID" value="EAR51960.1"/>
    <property type="molecule type" value="Genomic_DNA"/>
</dbReference>
<dbReference type="PANTHER" id="PTHR20883:SF48">
    <property type="entry name" value="ECTOINE DIOXYGENASE"/>
    <property type="match status" value="1"/>
</dbReference>